<evidence type="ECO:0000259" key="4">
    <source>
        <dbReference type="PROSITE" id="PS51071"/>
    </source>
</evidence>
<organism evidence="5 6">
    <name type="scientific">Labrys miyagiensis</name>
    <dbReference type="NCBI Taxonomy" id="346912"/>
    <lineage>
        <taxon>Bacteria</taxon>
        <taxon>Pseudomonadati</taxon>
        <taxon>Pseudomonadota</taxon>
        <taxon>Alphaproteobacteria</taxon>
        <taxon>Hyphomicrobiales</taxon>
        <taxon>Xanthobacteraceae</taxon>
        <taxon>Labrys</taxon>
    </lineage>
</organism>
<feature type="domain" description="HTH rpiR-type" evidence="4">
    <location>
        <begin position="14"/>
        <end position="90"/>
    </location>
</feature>
<dbReference type="InterPro" id="IPR046348">
    <property type="entry name" value="SIS_dom_sf"/>
</dbReference>
<evidence type="ECO:0000256" key="2">
    <source>
        <dbReference type="ARBA" id="ARBA00023125"/>
    </source>
</evidence>
<accession>A0ABQ6CX35</accession>
<dbReference type="InterPro" id="IPR009057">
    <property type="entry name" value="Homeodomain-like_sf"/>
</dbReference>
<proteinExistence type="predicted"/>
<dbReference type="PROSITE" id="PS51071">
    <property type="entry name" value="HTH_RPIR"/>
    <property type="match status" value="1"/>
</dbReference>
<dbReference type="SUPFAM" id="SSF53697">
    <property type="entry name" value="SIS domain"/>
    <property type="match status" value="1"/>
</dbReference>
<dbReference type="RefSeq" id="WP_284317091.1">
    <property type="nucleotide sequence ID" value="NZ_BSPC01000096.1"/>
</dbReference>
<dbReference type="InterPro" id="IPR047640">
    <property type="entry name" value="RpiR-like"/>
</dbReference>
<evidence type="ECO:0000313" key="5">
    <source>
        <dbReference type="EMBL" id="GLS24172.1"/>
    </source>
</evidence>
<gene>
    <name evidence="5" type="ORF">GCM10007874_71930</name>
</gene>
<name>A0ABQ6CX35_9HYPH</name>
<dbReference type="Pfam" id="PF01380">
    <property type="entry name" value="SIS"/>
    <property type="match status" value="1"/>
</dbReference>
<comment type="caution">
    <text evidence="5">The sequence shown here is derived from an EMBL/GenBank/DDBJ whole genome shotgun (WGS) entry which is preliminary data.</text>
</comment>
<reference evidence="6" key="1">
    <citation type="journal article" date="2019" name="Int. J. Syst. Evol. Microbiol.">
        <title>The Global Catalogue of Microorganisms (GCM) 10K type strain sequencing project: providing services to taxonomists for standard genome sequencing and annotation.</title>
        <authorList>
            <consortium name="The Broad Institute Genomics Platform"/>
            <consortium name="The Broad Institute Genome Sequencing Center for Infectious Disease"/>
            <person name="Wu L."/>
            <person name="Ma J."/>
        </authorList>
    </citation>
    <scope>NUCLEOTIDE SEQUENCE [LARGE SCALE GENOMIC DNA]</scope>
    <source>
        <strain evidence="6">NBRC 101365</strain>
    </source>
</reference>
<keyword evidence="3" id="KW-0804">Transcription</keyword>
<evidence type="ECO:0000313" key="6">
    <source>
        <dbReference type="Proteomes" id="UP001156882"/>
    </source>
</evidence>
<dbReference type="InterPro" id="IPR000281">
    <property type="entry name" value="HTH_RpiR"/>
</dbReference>
<dbReference type="CDD" id="cd05013">
    <property type="entry name" value="SIS_RpiR"/>
    <property type="match status" value="1"/>
</dbReference>
<dbReference type="InterPro" id="IPR035472">
    <property type="entry name" value="RpiR-like_SIS"/>
</dbReference>
<dbReference type="EMBL" id="BSPC01000096">
    <property type="protein sequence ID" value="GLS24172.1"/>
    <property type="molecule type" value="Genomic_DNA"/>
</dbReference>
<dbReference type="Pfam" id="PF01418">
    <property type="entry name" value="HTH_6"/>
    <property type="match status" value="1"/>
</dbReference>
<dbReference type="SUPFAM" id="SSF46689">
    <property type="entry name" value="Homeodomain-like"/>
    <property type="match status" value="1"/>
</dbReference>
<dbReference type="PANTHER" id="PTHR30514">
    <property type="entry name" value="GLUCOKINASE"/>
    <property type="match status" value="1"/>
</dbReference>
<dbReference type="Gene3D" id="3.40.50.10490">
    <property type="entry name" value="Glucose-6-phosphate isomerase like protein, domain 1"/>
    <property type="match status" value="1"/>
</dbReference>
<keyword evidence="2" id="KW-0238">DNA-binding</keyword>
<dbReference type="InterPro" id="IPR001347">
    <property type="entry name" value="SIS_dom"/>
</dbReference>
<dbReference type="InterPro" id="IPR036388">
    <property type="entry name" value="WH-like_DNA-bd_sf"/>
</dbReference>
<keyword evidence="1" id="KW-0805">Transcription regulation</keyword>
<dbReference type="Gene3D" id="1.10.10.10">
    <property type="entry name" value="Winged helix-like DNA-binding domain superfamily/Winged helix DNA-binding domain"/>
    <property type="match status" value="1"/>
</dbReference>
<evidence type="ECO:0000256" key="1">
    <source>
        <dbReference type="ARBA" id="ARBA00023015"/>
    </source>
</evidence>
<dbReference type="Proteomes" id="UP001156882">
    <property type="component" value="Unassembled WGS sequence"/>
</dbReference>
<dbReference type="PANTHER" id="PTHR30514:SF18">
    <property type="entry name" value="RPIR-FAMILY TRANSCRIPTIONAL REGULATOR"/>
    <property type="match status" value="1"/>
</dbReference>
<protein>
    <submittedName>
        <fullName evidence="5">RpiR family transcriptional regulator</fullName>
    </submittedName>
</protein>
<sequence length="290" mass="32011">MMTEPDQPTTTGDETLATLIRSRLGDLTPTERRAAHVLLSNYPFAGLETVAQFAARAGVSAPSILRFIARLGFGAYADFQRHLKDELEAQLQSPLMKQSQESASTTPLSGFAAAVLTNVKQTFESVAPAEFEAILSIMTDTKRRLHIVGGRLTEAIALYAVRHLRVIRPEVTLVEGQAATWRDQVIDFGKRDVLIVFDIRRYQDDIILLAQEAAERGATIVLFTDQWLSPIARFARHVISTRTAVPSNWDSNVAILAVVEALIAGATKSLWELSKARMEALEMLRKGGPR</sequence>
<evidence type="ECO:0000256" key="3">
    <source>
        <dbReference type="ARBA" id="ARBA00023163"/>
    </source>
</evidence>
<keyword evidence="6" id="KW-1185">Reference proteome</keyword>